<dbReference type="InParanoid" id="A0A066VR36"/>
<accession>A0A066VR36</accession>
<dbReference type="SUPFAM" id="SSF53649">
    <property type="entry name" value="Alkaline phosphatase-like"/>
    <property type="match status" value="1"/>
</dbReference>
<evidence type="ECO:0000313" key="3">
    <source>
        <dbReference type="Proteomes" id="UP000027361"/>
    </source>
</evidence>
<evidence type="ECO:0000256" key="1">
    <source>
        <dbReference type="SAM" id="Phobius"/>
    </source>
</evidence>
<dbReference type="PANTHER" id="PTHR10151:SF120">
    <property type="entry name" value="BIS(5'-ADENOSYL)-TRIPHOSPHATASE"/>
    <property type="match status" value="1"/>
</dbReference>
<dbReference type="RefSeq" id="XP_013241665.1">
    <property type="nucleotide sequence ID" value="XM_013386211.1"/>
</dbReference>
<dbReference type="PANTHER" id="PTHR10151">
    <property type="entry name" value="ECTONUCLEOTIDE PYROPHOSPHATASE/PHOSPHODIESTERASE"/>
    <property type="match status" value="1"/>
</dbReference>
<keyword evidence="3" id="KW-1185">Reference proteome</keyword>
<dbReference type="FunCoup" id="A0A066VR36">
    <property type="interactions" value="125"/>
</dbReference>
<dbReference type="Pfam" id="PF01663">
    <property type="entry name" value="Phosphodiest"/>
    <property type="match status" value="1"/>
</dbReference>
<dbReference type="STRING" id="1037660.A0A066VR36"/>
<protein>
    <submittedName>
        <fullName evidence="2">Phosphodiest-domain-containing protein</fullName>
    </submittedName>
</protein>
<reference evidence="2 3" key="1">
    <citation type="submission" date="2014-05" db="EMBL/GenBank/DDBJ databases">
        <title>Draft genome sequence of a rare smut relative, Tilletiaria anomala UBC 951.</title>
        <authorList>
            <consortium name="DOE Joint Genome Institute"/>
            <person name="Toome M."/>
            <person name="Kuo A."/>
            <person name="Henrissat B."/>
            <person name="Lipzen A."/>
            <person name="Tritt A."/>
            <person name="Yoshinaga Y."/>
            <person name="Zane M."/>
            <person name="Barry K."/>
            <person name="Grigoriev I.V."/>
            <person name="Spatafora J.W."/>
            <person name="Aimea M.C."/>
        </authorList>
    </citation>
    <scope>NUCLEOTIDE SEQUENCE [LARGE SCALE GENOMIC DNA]</scope>
    <source>
        <strain evidence="2 3">UBC 951</strain>
    </source>
</reference>
<dbReference type="EMBL" id="JMSN01000082">
    <property type="protein sequence ID" value="KDN41254.1"/>
    <property type="molecule type" value="Genomic_DNA"/>
</dbReference>
<proteinExistence type="predicted"/>
<feature type="transmembrane region" description="Helical" evidence="1">
    <location>
        <begin position="37"/>
        <end position="59"/>
    </location>
</feature>
<dbReference type="Gene3D" id="3.30.1360.180">
    <property type="match status" value="1"/>
</dbReference>
<dbReference type="HOGENOM" id="CLU_017594_4_2_1"/>
<keyword evidence="1" id="KW-0472">Membrane</keyword>
<keyword evidence="1" id="KW-0812">Transmembrane</keyword>
<evidence type="ECO:0000313" key="2">
    <source>
        <dbReference type="EMBL" id="KDN41254.1"/>
    </source>
</evidence>
<dbReference type="GeneID" id="25262598"/>
<dbReference type="GO" id="GO:0009141">
    <property type="term" value="P:nucleoside triphosphate metabolic process"/>
    <property type="evidence" value="ECO:0007669"/>
    <property type="project" value="TreeGrafter"/>
</dbReference>
<dbReference type="AlphaFoldDB" id="A0A066VR36"/>
<sequence>MRSLKRERDRKRRTRTYDARDRYEWLTTKRWYPLARVVFLLAIGFTALVLAVFSIRSAWHTTTSHAPGAPTSSSHPPKDKARLATSLLQENVLSNQTHPWRKTVILLSIDGAKPQYLENGQMPQLVEMGIEASEVAGDGNNGIIAEYLQPRFPTLTFPNHWSLLTGLHVESHGIIANDFTIAPPLPPPSGSSGRHFQYTDPLQSHDGAWWKGIPLWATAERAGVPSGVMHWPGPPRLSTGDRPSLFEEYDGKWTMEKRENKVREWLSLPVQKRPQVMCLYIPVVDQAAHAHGPDSYEAAQALGAADGFVATLRNLIKEFGAEHLVDLIVVSDHGMTKTSQEKLVYLDELLDASLMSEVHTKDGWPSVGLHFKGNAVRQQELQQQAEAQLRRSLLSGRAFQVFKREELPEHWHWRNNERIAPLWVVPKLPWSITSREEMRKFGGRYKPIGNHGYDSNEPDMAAIFVARGPSFKPRKSIKGPALVGWHNMYSFDNTEVANLVAEIIGVPPDVRAPNNGTKGFWDQYLK</sequence>
<dbReference type="Gene3D" id="3.40.720.10">
    <property type="entry name" value="Alkaline Phosphatase, subunit A"/>
    <property type="match status" value="1"/>
</dbReference>
<dbReference type="InterPro" id="IPR002591">
    <property type="entry name" value="Phosphodiest/P_Trfase"/>
</dbReference>
<comment type="caution">
    <text evidence="2">The sequence shown here is derived from an EMBL/GenBank/DDBJ whole genome shotgun (WGS) entry which is preliminary data.</text>
</comment>
<dbReference type="OMA" id="DEYVSRD"/>
<dbReference type="Proteomes" id="UP000027361">
    <property type="component" value="Unassembled WGS sequence"/>
</dbReference>
<dbReference type="GO" id="GO:0017111">
    <property type="term" value="F:ribonucleoside triphosphate phosphatase activity"/>
    <property type="evidence" value="ECO:0007669"/>
    <property type="project" value="TreeGrafter"/>
</dbReference>
<dbReference type="CDD" id="cd16018">
    <property type="entry name" value="Enpp"/>
    <property type="match status" value="1"/>
</dbReference>
<name>A0A066VR36_TILAU</name>
<dbReference type="GO" id="GO:0047429">
    <property type="term" value="F:nucleoside triphosphate diphosphatase activity"/>
    <property type="evidence" value="ECO:0007669"/>
    <property type="project" value="TreeGrafter"/>
</dbReference>
<dbReference type="FunFam" id="3.30.1360.180:FF:000003">
    <property type="entry name" value="Type I phosphodiesterase/nucleotide pyrophosphatase family protein"/>
    <property type="match status" value="1"/>
</dbReference>
<organism evidence="2 3">
    <name type="scientific">Tilletiaria anomala (strain ATCC 24038 / CBS 436.72 / UBC 951)</name>
    <dbReference type="NCBI Taxonomy" id="1037660"/>
    <lineage>
        <taxon>Eukaryota</taxon>
        <taxon>Fungi</taxon>
        <taxon>Dikarya</taxon>
        <taxon>Basidiomycota</taxon>
        <taxon>Ustilaginomycotina</taxon>
        <taxon>Exobasidiomycetes</taxon>
        <taxon>Georgefischeriales</taxon>
        <taxon>Tilletiariaceae</taxon>
        <taxon>Tilletiaria</taxon>
    </lineage>
</organism>
<dbReference type="InterPro" id="IPR017850">
    <property type="entry name" value="Alkaline_phosphatase_core_sf"/>
</dbReference>
<gene>
    <name evidence="2" type="ORF">K437DRAFT_226916</name>
</gene>
<dbReference type="OrthoDB" id="415411at2759"/>
<keyword evidence="1" id="KW-1133">Transmembrane helix</keyword>